<feature type="compositionally biased region" description="Acidic residues" evidence="1">
    <location>
        <begin position="271"/>
        <end position="291"/>
    </location>
</feature>
<sequence length="327" mass="36265">MDQNQCTRTTTSGSSDVSIYEFLAEDGEVEYVAIAADSTSAESGAEFTDGRSQTSSGESTASSQLSTNSLRRRGRLPPATLRRSVRIRELAERHEREAKDRRREMRRQRSERRKERFRLSDSEDMSSSPVANANELEHRSNRNLQKKRTTSKEKDTSRSNKRLKTSVGPLPSPNPRASSRTTSQSQAKNKEQHSKKGKKKDCTPSRRQIPDTPAGRIETQFEIEVVIYRDRAPPIGVPSSSRIQLTPPPGHGTADSPYMLDGSNANGADDNGSDADDELDHDAEIGDDDPGQTEATSSPQAYHPGQTSMRTLDSAHPFPNILFYESD</sequence>
<comment type="caution">
    <text evidence="2">The sequence shown here is derived from an EMBL/GenBank/DDBJ whole genome shotgun (WGS) entry which is preliminary data.</text>
</comment>
<feature type="region of interest" description="Disordered" evidence="1">
    <location>
        <begin position="38"/>
        <end position="219"/>
    </location>
</feature>
<protein>
    <submittedName>
        <fullName evidence="2">Uncharacterized protein</fullName>
    </submittedName>
</protein>
<evidence type="ECO:0000313" key="3">
    <source>
        <dbReference type="Proteomes" id="UP000077521"/>
    </source>
</evidence>
<feature type="region of interest" description="Disordered" evidence="1">
    <location>
        <begin position="233"/>
        <end position="327"/>
    </location>
</feature>
<feature type="compositionally biased region" description="Polar residues" evidence="1">
    <location>
        <begin position="293"/>
        <end position="311"/>
    </location>
</feature>
<gene>
    <name evidence="2" type="ORF">A4X13_0g3983</name>
</gene>
<name>A0A177TES9_9BASI</name>
<organism evidence="2 3">
    <name type="scientific">Tilletia indica</name>
    <dbReference type="NCBI Taxonomy" id="43049"/>
    <lineage>
        <taxon>Eukaryota</taxon>
        <taxon>Fungi</taxon>
        <taxon>Dikarya</taxon>
        <taxon>Basidiomycota</taxon>
        <taxon>Ustilaginomycotina</taxon>
        <taxon>Exobasidiomycetes</taxon>
        <taxon>Tilletiales</taxon>
        <taxon>Tilletiaceae</taxon>
        <taxon>Tilletia</taxon>
    </lineage>
</organism>
<feature type="compositionally biased region" description="Basic and acidic residues" evidence="1">
    <location>
        <begin position="112"/>
        <end position="121"/>
    </location>
</feature>
<keyword evidence="3" id="KW-1185">Reference proteome</keyword>
<feature type="compositionally biased region" description="Polar residues" evidence="1">
    <location>
        <begin position="175"/>
        <end position="187"/>
    </location>
</feature>
<feature type="compositionally biased region" description="Low complexity" evidence="1">
    <location>
        <begin position="261"/>
        <end position="270"/>
    </location>
</feature>
<accession>A0A177TES9</accession>
<feature type="compositionally biased region" description="Basic and acidic residues" evidence="1">
    <location>
        <begin position="188"/>
        <end position="204"/>
    </location>
</feature>
<evidence type="ECO:0000313" key="2">
    <source>
        <dbReference type="EMBL" id="KAE8251465.1"/>
    </source>
</evidence>
<feature type="compositionally biased region" description="Basic and acidic residues" evidence="1">
    <location>
        <begin position="86"/>
        <end position="103"/>
    </location>
</feature>
<dbReference type="Proteomes" id="UP000077521">
    <property type="component" value="Unassembled WGS sequence"/>
</dbReference>
<evidence type="ECO:0000256" key="1">
    <source>
        <dbReference type="SAM" id="MobiDB-lite"/>
    </source>
</evidence>
<dbReference type="AlphaFoldDB" id="A0A177TES9"/>
<proteinExistence type="predicted"/>
<reference evidence="2" key="1">
    <citation type="submission" date="2016-04" db="EMBL/GenBank/DDBJ databases">
        <authorList>
            <person name="Nguyen H.D."/>
            <person name="Samba Siva P."/>
            <person name="Cullis J."/>
            <person name="Levesque C.A."/>
            <person name="Hambleton S."/>
        </authorList>
    </citation>
    <scope>NUCLEOTIDE SEQUENCE</scope>
    <source>
        <strain evidence="2">DAOMC 236416</strain>
    </source>
</reference>
<reference evidence="2" key="2">
    <citation type="journal article" date="2019" name="IMA Fungus">
        <title>Genome sequencing and comparison of five Tilletia species to identify candidate genes for the detection of regulated species infecting wheat.</title>
        <authorList>
            <person name="Nguyen H.D.T."/>
            <person name="Sultana T."/>
            <person name="Kesanakurti P."/>
            <person name="Hambleton S."/>
        </authorList>
    </citation>
    <scope>NUCLEOTIDE SEQUENCE</scope>
    <source>
        <strain evidence="2">DAOMC 236416</strain>
    </source>
</reference>
<feature type="compositionally biased region" description="Low complexity" evidence="1">
    <location>
        <begin position="52"/>
        <end position="67"/>
    </location>
</feature>
<dbReference type="EMBL" id="LWDF02000245">
    <property type="protein sequence ID" value="KAE8251465.1"/>
    <property type="molecule type" value="Genomic_DNA"/>
</dbReference>